<name>A0A6N1NTI6_9VIRU</name>
<dbReference type="KEGG" id="vg:80519149"/>
<proteinExistence type="predicted"/>
<dbReference type="EMBL" id="KY523104">
    <property type="protein sequence ID" value="QKU35707.1"/>
    <property type="molecule type" value="Genomic_DNA"/>
</dbReference>
<organism evidence="2">
    <name type="scientific">Tupanvirus soda lake</name>
    <dbReference type="NCBI Taxonomy" id="2126985"/>
    <lineage>
        <taxon>Viruses</taxon>
        <taxon>Varidnaviria</taxon>
        <taxon>Bamfordvirae</taxon>
        <taxon>Nucleocytoviricota</taxon>
        <taxon>Megaviricetes</taxon>
        <taxon>Imitervirales</taxon>
        <taxon>Mimiviridae</taxon>
        <taxon>Megamimivirinae</taxon>
        <taxon>Tupanvirus</taxon>
        <taxon>Tupanvirus salinum</taxon>
    </lineage>
</organism>
<reference evidence="2" key="2">
    <citation type="journal article" date="2018" name="Nat. Commun.">
        <title>Tailed giant Tupanvirus possesses the most complete translational apparatus of the known virosphere.</title>
        <authorList>
            <person name="Abrahao J."/>
            <person name="Silva L."/>
            <person name="Silva L.S."/>
            <person name="Khalil J.Y.B."/>
            <person name="Rodrigues R."/>
            <person name="Arantes T."/>
            <person name="Assis F."/>
            <person name="Boratto P."/>
            <person name="Andrade M."/>
            <person name="Kroon E.G."/>
            <person name="Ribeiro B."/>
            <person name="Bergier I."/>
            <person name="Seligmann H."/>
            <person name="Ghigo E."/>
            <person name="Colson P."/>
            <person name="Levasseur A."/>
            <person name="Kroemer G."/>
            <person name="Raoult D."/>
            <person name="La Scola B."/>
        </authorList>
    </citation>
    <scope>NUCLEOTIDE SEQUENCE [LARGE SCALE GENOMIC DNA]</scope>
    <source>
        <strain evidence="2">Soda lake</strain>
    </source>
</reference>
<reference evidence="2" key="1">
    <citation type="submission" date="2017-01" db="EMBL/GenBank/DDBJ databases">
        <authorList>
            <person name="Assis F.L."/>
            <person name="Abrahao J.S."/>
            <person name="Silva L."/>
            <person name="Khalil J.B."/>
            <person name="Rodrigues R."/>
            <person name="Silva L.S."/>
            <person name="Arantes T."/>
            <person name="Boratto P."/>
            <person name="Andrade M."/>
            <person name="Kroon E.G."/>
            <person name="Ribeiro B."/>
            <person name="Bergier I."/>
            <person name="Seligmann H."/>
            <person name="Ghigo E."/>
            <person name="Colson P."/>
            <person name="Levasseur A."/>
            <person name="Raoult D."/>
            <person name="Scola B.L."/>
        </authorList>
    </citation>
    <scope>NUCLEOTIDE SEQUENCE</scope>
    <source>
        <strain evidence="2">Soda lake</strain>
    </source>
</reference>
<protein>
    <submittedName>
        <fullName evidence="2">Putative orfan</fullName>
    </submittedName>
</protein>
<dbReference type="RefSeq" id="YP_010782385.1">
    <property type="nucleotide sequence ID" value="NC_075039.1"/>
</dbReference>
<evidence type="ECO:0000256" key="1">
    <source>
        <dbReference type="SAM" id="MobiDB-lite"/>
    </source>
</evidence>
<feature type="region of interest" description="Disordered" evidence="1">
    <location>
        <begin position="1"/>
        <end position="20"/>
    </location>
</feature>
<feature type="compositionally biased region" description="Low complexity" evidence="1">
    <location>
        <begin position="1"/>
        <end position="14"/>
    </location>
</feature>
<evidence type="ECO:0000313" key="2">
    <source>
        <dbReference type="EMBL" id="QKU35707.1"/>
    </source>
</evidence>
<sequence>MPYGSVYGRSYPGRGYPGRGYPGRGHYGGLNGGVVARYGKYRGLYSRGLPNTVSYPYPYDTNVFYDPFNSYLNTPPYRLPYLPPYEPYYNNYYY</sequence>
<accession>A0A6N1NTI6</accession>
<dbReference type="GeneID" id="80519149"/>